<gene>
    <name evidence="1" type="ORF">SAMN05444339_101220</name>
</gene>
<accession>A0A1M4T1K8</accession>
<proteinExistence type="predicted"/>
<evidence type="ECO:0000313" key="1">
    <source>
        <dbReference type="EMBL" id="SHE38341.1"/>
    </source>
</evidence>
<dbReference type="Pfam" id="PF15931">
    <property type="entry name" value="DUF4747"/>
    <property type="match status" value="1"/>
</dbReference>
<sequence>MKYRKYCVLNVVAQPHPDGIYRELFSTASSNAAANYRADHFARVSPVTGSKDGIFRGRLALWTELDPNEPTIHKDSFDQKLLSDSDISLPRDIGFNSKIFYFSFNEKSHRLYIELRNDEGGTISPGVARLALDAILKSAEIFQGVSVNVYIATTSAAVEKVLRTPIIRRIDIRLDLPNDDDLSDSEKKVLEKIKKRKIKRYEQSMTKLASAETLVLLPRDEDLAHLSKDNGYTKVWGKDVKGNKVEISTRDFPDIRTMELDDEGSSYRKLGSLAREDNEREI</sequence>
<dbReference type="OrthoDB" id="7876985at2"/>
<dbReference type="Proteomes" id="UP000183987">
    <property type="component" value="Unassembled WGS sequence"/>
</dbReference>
<dbReference type="InterPro" id="IPR031832">
    <property type="entry name" value="DUF4747"/>
</dbReference>
<organism evidence="1 2">
    <name type="scientific">Loktanella atrilutea</name>
    <dbReference type="NCBI Taxonomy" id="366533"/>
    <lineage>
        <taxon>Bacteria</taxon>
        <taxon>Pseudomonadati</taxon>
        <taxon>Pseudomonadota</taxon>
        <taxon>Alphaproteobacteria</taxon>
        <taxon>Rhodobacterales</taxon>
        <taxon>Roseobacteraceae</taxon>
        <taxon>Loktanella</taxon>
    </lineage>
</organism>
<name>A0A1M4T1K8_LOKAT</name>
<dbReference type="RefSeq" id="WP_072855359.1">
    <property type="nucleotide sequence ID" value="NZ_FQUE01000001.1"/>
</dbReference>
<reference evidence="2" key="1">
    <citation type="submission" date="2016-11" db="EMBL/GenBank/DDBJ databases">
        <authorList>
            <person name="Varghese N."/>
            <person name="Submissions S."/>
        </authorList>
    </citation>
    <scope>NUCLEOTIDE SEQUENCE [LARGE SCALE GENOMIC DNA]</scope>
    <source>
        <strain evidence="2">DSM 29326</strain>
    </source>
</reference>
<dbReference type="EMBL" id="FQUE01000001">
    <property type="protein sequence ID" value="SHE38341.1"/>
    <property type="molecule type" value="Genomic_DNA"/>
</dbReference>
<dbReference type="AlphaFoldDB" id="A0A1M4T1K8"/>
<keyword evidence="2" id="KW-1185">Reference proteome</keyword>
<protein>
    <submittedName>
        <fullName evidence="1">Uncharacterized protein</fullName>
    </submittedName>
</protein>
<evidence type="ECO:0000313" key="2">
    <source>
        <dbReference type="Proteomes" id="UP000183987"/>
    </source>
</evidence>